<accession>A0ABT9ADP0</accession>
<evidence type="ECO:0000313" key="5">
    <source>
        <dbReference type="Proteomes" id="UP001167796"/>
    </source>
</evidence>
<feature type="signal peptide" evidence="2">
    <location>
        <begin position="1"/>
        <end position="24"/>
    </location>
</feature>
<dbReference type="Proteomes" id="UP001167796">
    <property type="component" value="Unassembled WGS sequence"/>
</dbReference>
<name>A0ABT9ADP0_9BACT</name>
<keyword evidence="2" id="KW-0732">Signal</keyword>
<organism evidence="4 5">
    <name type="scientific">Hymenobacter mellowenesis</name>
    <dbReference type="NCBI Taxonomy" id="3063995"/>
    <lineage>
        <taxon>Bacteria</taxon>
        <taxon>Pseudomonadati</taxon>
        <taxon>Bacteroidota</taxon>
        <taxon>Cytophagia</taxon>
        <taxon>Cytophagales</taxon>
        <taxon>Hymenobacteraceae</taxon>
        <taxon>Hymenobacter</taxon>
    </lineage>
</organism>
<evidence type="ECO:0000256" key="1">
    <source>
        <dbReference type="ARBA" id="ARBA00022801"/>
    </source>
</evidence>
<dbReference type="PROSITE" id="PS51257">
    <property type="entry name" value="PROKAR_LIPOPROTEIN"/>
    <property type="match status" value="1"/>
</dbReference>
<dbReference type="SUPFAM" id="SSF49785">
    <property type="entry name" value="Galactose-binding domain-like"/>
    <property type="match status" value="1"/>
</dbReference>
<dbReference type="Pfam" id="PF02018">
    <property type="entry name" value="CBM_4_9"/>
    <property type="match status" value="1"/>
</dbReference>
<feature type="chain" id="PRO_5046313524" evidence="2">
    <location>
        <begin position="25"/>
        <end position="183"/>
    </location>
</feature>
<proteinExistence type="predicted"/>
<reference evidence="4" key="1">
    <citation type="submission" date="2023-07" db="EMBL/GenBank/DDBJ databases">
        <authorList>
            <person name="Kim M.K."/>
        </authorList>
    </citation>
    <scope>NUCLEOTIDE SEQUENCE</scope>
    <source>
        <strain evidence="4">M29</strain>
    </source>
</reference>
<dbReference type="InterPro" id="IPR008979">
    <property type="entry name" value="Galactose-bd-like_sf"/>
</dbReference>
<dbReference type="EMBL" id="JAUQSX010000008">
    <property type="protein sequence ID" value="MDO7847951.1"/>
    <property type="molecule type" value="Genomic_DNA"/>
</dbReference>
<comment type="caution">
    <text evidence="4">The sequence shown here is derived from an EMBL/GenBank/DDBJ whole genome shotgun (WGS) entry which is preliminary data.</text>
</comment>
<dbReference type="RefSeq" id="WP_305012633.1">
    <property type="nucleotide sequence ID" value="NZ_JAUQSX010000008.1"/>
</dbReference>
<evidence type="ECO:0000259" key="3">
    <source>
        <dbReference type="Pfam" id="PF02018"/>
    </source>
</evidence>
<protein>
    <submittedName>
        <fullName evidence="4">Carbohydrate binding domain-containing protein</fullName>
    </submittedName>
</protein>
<dbReference type="Gene3D" id="2.60.120.260">
    <property type="entry name" value="Galactose-binding domain-like"/>
    <property type="match status" value="1"/>
</dbReference>
<sequence>MSKRLLTSLSIALAVAGGALVSCSHNDGAEGTIVTRNDFENVQGWGGSNDASITTEQAHSGKYSLKVGPQNEYGYTYVQTLGQMSTARVKKLTVSGWAWLPDKGATAQIVVSIAHSADKGSPVFYGSFTLPDEVKKYKSWQQISHTFTLPDSVQATNQLKCYLWRTSTNVTAYVDDFTLSVSN</sequence>
<evidence type="ECO:0000256" key="2">
    <source>
        <dbReference type="SAM" id="SignalP"/>
    </source>
</evidence>
<feature type="domain" description="CBM-cenC" evidence="3">
    <location>
        <begin position="33"/>
        <end position="155"/>
    </location>
</feature>
<keyword evidence="1" id="KW-0378">Hydrolase</keyword>
<evidence type="ECO:0000313" key="4">
    <source>
        <dbReference type="EMBL" id="MDO7847951.1"/>
    </source>
</evidence>
<keyword evidence="5" id="KW-1185">Reference proteome</keyword>
<gene>
    <name evidence="4" type="ORF">Q5H92_16415</name>
</gene>
<dbReference type="InterPro" id="IPR003305">
    <property type="entry name" value="CenC_carb-bd"/>
</dbReference>